<gene>
    <name evidence="1" type="ORF">DILT_LOCUS18472</name>
</gene>
<dbReference type="AlphaFoldDB" id="A0A3P7NLA6"/>
<keyword evidence="2" id="KW-1185">Reference proteome</keyword>
<name>A0A3P7NLA6_DIBLA</name>
<sequence>MRLTDEELAAARDRYLARKAAGIHAEIASSDEDDDEV</sequence>
<dbReference type="EMBL" id="UYRU01100703">
    <property type="protein sequence ID" value="VDN41190.1"/>
    <property type="molecule type" value="Genomic_DNA"/>
</dbReference>
<evidence type="ECO:0000313" key="1">
    <source>
        <dbReference type="EMBL" id="VDN41190.1"/>
    </source>
</evidence>
<protein>
    <submittedName>
        <fullName evidence="1">Uncharacterized protein</fullName>
    </submittedName>
</protein>
<organism evidence="1 2">
    <name type="scientific">Dibothriocephalus latus</name>
    <name type="common">Fish tapeworm</name>
    <name type="synonym">Diphyllobothrium latum</name>
    <dbReference type="NCBI Taxonomy" id="60516"/>
    <lineage>
        <taxon>Eukaryota</taxon>
        <taxon>Metazoa</taxon>
        <taxon>Spiralia</taxon>
        <taxon>Lophotrochozoa</taxon>
        <taxon>Platyhelminthes</taxon>
        <taxon>Cestoda</taxon>
        <taxon>Eucestoda</taxon>
        <taxon>Diphyllobothriidea</taxon>
        <taxon>Diphyllobothriidae</taxon>
        <taxon>Dibothriocephalus</taxon>
    </lineage>
</organism>
<evidence type="ECO:0000313" key="2">
    <source>
        <dbReference type="Proteomes" id="UP000281553"/>
    </source>
</evidence>
<proteinExistence type="predicted"/>
<reference evidence="1 2" key="1">
    <citation type="submission" date="2018-11" db="EMBL/GenBank/DDBJ databases">
        <authorList>
            <consortium name="Pathogen Informatics"/>
        </authorList>
    </citation>
    <scope>NUCLEOTIDE SEQUENCE [LARGE SCALE GENOMIC DNA]</scope>
</reference>
<accession>A0A3P7NLA6</accession>
<dbReference type="Proteomes" id="UP000281553">
    <property type="component" value="Unassembled WGS sequence"/>
</dbReference>